<gene>
    <name evidence="3" type="ORF">Tci_043555</name>
</gene>
<feature type="compositionally biased region" description="Polar residues" evidence="1">
    <location>
        <begin position="1065"/>
        <end position="1077"/>
    </location>
</feature>
<sequence length="1194" mass="133917">MRVNHQNSVRMTHPYSYRNVVPTTVLTRSRLVSLNAARPVPTVVPQTTMKSLRPVKHVVNKGVKGNANKASANWIQVSHDLGPQKTLGFLLDVQGNPHQALKDKGVINSGFSRHMTRNIYFLLDFKETNKGYVAFGGNPKGGKITGKDPLGKFDEKADEGFLVGYYVNSKVWKETVSAQQYVLLPLWSTGSQDPQNTNADVATDAAFDVKENENDVHVSPSSSDKPKKHDAKAKRGDRGKSLIELSTKVRDLRVEFEDFSINITNRVNAVSAPVTAAGPDPTNIINSFNTASPSDIAVNMPALEDIVYSDEEEDVGAEADFSNLETNISVSPIPTTRIHKYHHDTQIIGDLTLTPQIRNLPKGKRAIDSKWVFRNKKDEIGIVIRNKARLAAQGHTEEEGIDYDEVFAPVARIEAIRLFLAYASFMGFMPDKVYKVVKALYGLHQAPTDWYETLANYLLENGFQRGKIDHTLFIKKQKEDILLVQVYVDDIIFGSTNKEMCKAFESLMKDKFQLSSMGELSFFLGLQVKQKDDGIFISQDKYIAEILKKFVFTDVKSASTPIETEKPLLKDLDGEDVDVHIYRSMIGSLMYLTSSRPDIMFAICACVRFQVTPKVSHLHAVKGFLATIKKVNDVVQLRALIDRNKMVVTEDVIQQDLRLDDADGVECFPNEEFFTELARMGYEKPPPKLTFYKAFFSAQWKFLIHTLVQCVSAKRTTWNEFSCSMASAVICLATVIINAQVDDLTSHNTKYTSPALTQKVFANMRRVGKGFSRVETPLFASILVQPQDAKEEVEVPTAPAPPSPIITPSPPPQDPIPTPLQAQTATPYDTPLQEQSTLPHDSTIPLLTILMDTCATLSQKVAESEQDKHTQALEIINLKKRVKKVESSTYTIVGAQEDASKQRGGEIEAINADADITLVDVETQEEVADIDAELQGRINDDNAGTKDVSAAEPTVFDDEEVTMTMAQTLIKMKAKKAKLLDEQMAKRLHDEEVEKAATREKQENDDLESSSATTAEIPKSQEETNFYCSSQEEHDNLLKKYGWKKRVAEETLLQESFKKLKAVEVSSSDSTQETPTNDPKEMSKEDVQNMLEIVIVSEFKVETLQVKYPLIEWEIHSKGSRSYWKMIRVGGITEAYQSFEDMLKGFDKEDMVALWSLVKEKFSTAVPSVDKEKALWVELKRLFEPDADDVLWKL</sequence>
<feature type="domain" description="Reverse transcriptase Ty1/copia-type" evidence="2">
    <location>
        <begin position="357"/>
        <end position="424"/>
    </location>
</feature>
<dbReference type="InterPro" id="IPR013103">
    <property type="entry name" value="RVT_2"/>
</dbReference>
<evidence type="ECO:0000256" key="1">
    <source>
        <dbReference type="SAM" id="MobiDB-lite"/>
    </source>
</evidence>
<dbReference type="PANTHER" id="PTHR11439">
    <property type="entry name" value="GAG-POL-RELATED RETROTRANSPOSON"/>
    <property type="match status" value="1"/>
</dbReference>
<accession>A0A6L2ME68</accession>
<feature type="region of interest" description="Disordered" evidence="1">
    <location>
        <begin position="994"/>
        <end position="1022"/>
    </location>
</feature>
<comment type="caution">
    <text evidence="3">The sequence shown here is derived from an EMBL/GenBank/DDBJ whole genome shotgun (WGS) entry which is preliminary data.</text>
</comment>
<reference evidence="3" key="1">
    <citation type="journal article" date="2019" name="Sci. Rep.">
        <title>Draft genome of Tanacetum cinerariifolium, the natural source of mosquito coil.</title>
        <authorList>
            <person name="Yamashiro T."/>
            <person name="Shiraishi A."/>
            <person name="Satake H."/>
            <person name="Nakayama K."/>
        </authorList>
    </citation>
    <scope>NUCLEOTIDE SEQUENCE</scope>
</reference>
<dbReference type="SUPFAM" id="SSF56672">
    <property type="entry name" value="DNA/RNA polymerases"/>
    <property type="match status" value="1"/>
</dbReference>
<proteinExistence type="predicted"/>
<feature type="region of interest" description="Disordered" evidence="1">
    <location>
        <begin position="212"/>
        <end position="238"/>
    </location>
</feature>
<name>A0A6L2ME68_TANCI</name>
<dbReference type="InterPro" id="IPR043502">
    <property type="entry name" value="DNA/RNA_pol_sf"/>
</dbReference>
<dbReference type="PANTHER" id="PTHR11439:SF509">
    <property type="entry name" value="RNA-DIRECTED DNA POLYMERASE"/>
    <property type="match status" value="1"/>
</dbReference>
<organism evidence="3">
    <name type="scientific">Tanacetum cinerariifolium</name>
    <name type="common">Dalmatian daisy</name>
    <name type="synonym">Chrysanthemum cinerariifolium</name>
    <dbReference type="NCBI Taxonomy" id="118510"/>
    <lineage>
        <taxon>Eukaryota</taxon>
        <taxon>Viridiplantae</taxon>
        <taxon>Streptophyta</taxon>
        <taxon>Embryophyta</taxon>
        <taxon>Tracheophyta</taxon>
        <taxon>Spermatophyta</taxon>
        <taxon>Magnoliopsida</taxon>
        <taxon>eudicotyledons</taxon>
        <taxon>Gunneridae</taxon>
        <taxon>Pentapetalae</taxon>
        <taxon>asterids</taxon>
        <taxon>campanulids</taxon>
        <taxon>Asterales</taxon>
        <taxon>Asteraceae</taxon>
        <taxon>Asteroideae</taxon>
        <taxon>Anthemideae</taxon>
        <taxon>Anthemidinae</taxon>
        <taxon>Tanacetum</taxon>
    </lineage>
</organism>
<dbReference type="Pfam" id="PF07727">
    <property type="entry name" value="RVT_2"/>
    <property type="match status" value="2"/>
</dbReference>
<feature type="region of interest" description="Disordered" evidence="1">
    <location>
        <begin position="790"/>
        <end position="839"/>
    </location>
</feature>
<protein>
    <submittedName>
        <fullName evidence="3">Retrovirus-related Pol polyprotein from transposon TNT 1-94</fullName>
    </submittedName>
</protein>
<evidence type="ECO:0000313" key="3">
    <source>
        <dbReference type="EMBL" id="GEU71577.1"/>
    </source>
</evidence>
<feature type="domain" description="Reverse transcriptase Ty1/copia-type" evidence="2">
    <location>
        <begin position="430"/>
        <end position="563"/>
    </location>
</feature>
<feature type="compositionally biased region" description="Pro residues" evidence="1">
    <location>
        <begin position="798"/>
        <end position="818"/>
    </location>
</feature>
<dbReference type="EMBL" id="BKCJ010006330">
    <property type="protein sequence ID" value="GEU71577.1"/>
    <property type="molecule type" value="Genomic_DNA"/>
</dbReference>
<feature type="region of interest" description="Disordered" evidence="1">
    <location>
        <begin position="1064"/>
        <end position="1084"/>
    </location>
</feature>
<feature type="compositionally biased region" description="Basic and acidic residues" evidence="1">
    <location>
        <begin position="994"/>
        <end position="1004"/>
    </location>
</feature>
<dbReference type="AlphaFoldDB" id="A0A6L2ME68"/>
<feature type="compositionally biased region" description="Polar residues" evidence="1">
    <location>
        <begin position="820"/>
        <end position="839"/>
    </location>
</feature>
<evidence type="ECO:0000259" key="2">
    <source>
        <dbReference type="Pfam" id="PF07727"/>
    </source>
</evidence>